<dbReference type="Proteomes" id="UP000262878">
    <property type="component" value="Unassembled WGS sequence"/>
</dbReference>
<sequence>MICARVILAWGVCLICVACSYDPAALIAKADALSEQQHQHLASQYDYQLTPQTPHTVIESEQFYVPELAKSTVDKPIWYSQPLQTQLLKVPLMQALQTVFTPLNVTVLVDPEVDAQRLISSEFSGTVGEWLAWLSNGQQLFVEYEPYAVHLKRYQVKRYDLAFLAGTTQFSLNEQAAQQAQGDQAGQLGFSSSQSLAWKELEQAITLMLSDQGHVALNANASALLVKDTPSVIKQVDRYINQLNKSLTRQVALDVQVIEVRFDDSEQFTVDWSSVRRTSQGTPWLTSQSGSDNWLQQAAGRFILSPLSGPRNSIDILVQALQEQGQVKVSHHPRILTLNHQVAQLLVEEEQAYLAESEVSTTPYVGQQQRLKPGKLTTGFRMFVLPNILKRDVLLHLSSQMSALQGMNVVQSGDNMIQTPHTSRKHFFLKALVGHEETLLLTGFRNQTVQAGRTRSGVSWLLGGGQQKSRENSETLLLITPRIVGVNNE</sequence>
<accession>A0A348WR20</accession>
<evidence type="ECO:0000313" key="8">
    <source>
        <dbReference type="Proteomes" id="UP000262878"/>
    </source>
</evidence>
<feature type="chain" id="PRO_5016633127" description="Type II/III secretion system secretin-like domain-containing protein" evidence="5">
    <location>
        <begin position="25"/>
        <end position="489"/>
    </location>
</feature>
<gene>
    <name evidence="7" type="ORF">DCR58_09400</name>
</gene>
<keyword evidence="2 5" id="KW-0732">Signal</keyword>
<dbReference type="Pfam" id="PF00263">
    <property type="entry name" value="Secretin"/>
    <property type="match status" value="1"/>
</dbReference>
<evidence type="ECO:0000313" key="7">
    <source>
        <dbReference type="EMBL" id="HAR56982.1"/>
    </source>
</evidence>
<evidence type="ECO:0000256" key="4">
    <source>
        <dbReference type="RuleBase" id="RU004003"/>
    </source>
</evidence>
<dbReference type="PANTHER" id="PTHR30332">
    <property type="entry name" value="PROBABLE GENERAL SECRETION PATHWAY PROTEIN D"/>
    <property type="match status" value="1"/>
</dbReference>
<evidence type="ECO:0000256" key="2">
    <source>
        <dbReference type="ARBA" id="ARBA00022729"/>
    </source>
</evidence>
<dbReference type="GO" id="GO:0016020">
    <property type="term" value="C:membrane"/>
    <property type="evidence" value="ECO:0007669"/>
    <property type="project" value="UniProtKB-SubCell"/>
</dbReference>
<comment type="subcellular location">
    <subcellularLocation>
        <location evidence="1">Membrane</location>
    </subcellularLocation>
</comment>
<dbReference type="InterPro" id="IPR050810">
    <property type="entry name" value="Bact_Secretion_Sys_Channel"/>
</dbReference>
<dbReference type="STRING" id="314276.OS145_12166"/>
<protein>
    <recommendedName>
        <fullName evidence="6">Type II/III secretion system secretin-like domain-containing protein</fullName>
    </recommendedName>
</protein>
<evidence type="ECO:0000256" key="3">
    <source>
        <dbReference type="ARBA" id="ARBA00023136"/>
    </source>
</evidence>
<dbReference type="PANTHER" id="PTHR30332:SF24">
    <property type="entry name" value="SECRETIN GSPD-RELATED"/>
    <property type="match status" value="1"/>
</dbReference>
<organism evidence="7 8">
    <name type="scientific">Idiomarina baltica</name>
    <dbReference type="NCBI Taxonomy" id="190892"/>
    <lineage>
        <taxon>Bacteria</taxon>
        <taxon>Pseudomonadati</taxon>
        <taxon>Pseudomonadota</taxon>
        <taxon>Gammaproteobacteria</taxon>
        <taxon>Alteromonadales</taxon>
        <taxon>Idiomarinaceae</taxon>
        <taxon>Idiomarina</taxon>
    </lineage>
</organism>
<dbReference type="GO" id="GO:0009306">
    <property type="term" value="P:protein secretion"/>
    <property type="evidence" value="ECO:0007669"/>
    <property type="project" value="InterPro"/>
</dbReference>
<evidence type="ECO:0000256" key="5">
    <source>
        <dbReference type="SAM" id="SignalP"/>
    </source>
</evidence>
<feature type="signal peptide" evidence="5">
    <location>
        <begin position="1"/>
        <end position="24"/>
    </location>
</feature>
<evidence type="ECO:0000259" key="6">
    <source>
        <dbReference type="Pfam" id="PF00263"/>
    </source>
</evidence>
<name>A0A348WR20_9GAMM</name>
<dbReference type="AlphaFoldDB" id="A0A348WR20"/>
<reference evidence="7 8" key="1">
    <citation type="journal article" date="2018" name="Nat. Biotechnol.">
        <title>A standardized bacterial taxonomy based on genome phylogeny substantially revises the tree of life.</title>
        <authorList>
            <person name="Parks D.H."/>
            <person name="Chuvochina M."/>
            <person name="Waite D.W."/>
            <person name="Rinke C."/>
            <person name="Skarshewski A."/>
            <person name="Chaumeil P.A."/>
            <person name="Hugenholtz P."/>
        </authorList>
    </citation>
    <scope>NUCLEOTIDE SEQUENCE [LARGE SCALE GENOMIC DNA]</scope>
    <source>
        <strain evidence="7">UBA9360</strain>
    </source>
</reference>
<evidence type="ECO:0000256" key="1">
    <source>
        <dbReference type="ARBA" id="ARBA00004370"/>
    </source>
</evidence>
<dbReference type="GO" id="GO:0015627">
    <property type="term" value="C:type II protein secretion system complex"/>
    <property type="evidence" value="ECO:0007669"/>
    <property type="project" value="TreeGrafter"/>
</dbReference>
<feature type="domain" description="Type II/III secretion system secretin-like" evidence="6">
    <location>
        <begin position="320"/>
        <end position="484"/>
    </location>
</feature>
<comment type="similarity">
    <text evidence="4">Belongs to the bacterial secretin family.</text>
</comment>
<comment type="caution">
    <text evidence="7">The sequence shown here is derived from an EMBL/GenBank/DDBJ whole genome shotgun (WGS) entry which is preliminary data.</text>
</comment>
<dbReference type="InterPro" id="IPR004846">
    <property type="entry name" value="T2SS/T3SS_dom"/>
</dbReference>
<dbReference type="EMBL" id="DMUP01000225">
    <property type="protein sequence ID" value="HAR56982.1"/>
    <property type="molecule type" value="Genomic_DNA"/>
</dbReference>
<proteinExistence type="inferred from homology"/>
<keyword evidence="3" id="KW-0472">Membrane</keyword>